<dbReference type="RefSeq" id="WP_185036670.1">
    <property type="nucleotide sequence ID" value="NZ_BNBN01000033.1"/>
</dbReference>
<comment type="caution">
    <text evidence="1">The sequence shown here is derived from an EMBL/GenBank/DDBJ whole genome shotgun (WGS) entry which is preliminary data.</text>
</comment>
<dbReference type="EMBL" id="JACHEM010000052">
    <property type="protein sequence ID" value="MBB6440237.1"/>
    <property type="molecule type" value="Genomic_DNA"/>
</dbReference>
<proteinExistence type="predicted"/>
<sequence>MTTTQRREWTEGDRVQVSSEYAINTNGWAGTVRKGTTGDWGWIVGVELDRLHGYISWRTPDELIPEPSDVGA</sequence>
<dbReference type="AlphaFoldDB" id="A0A7X0HM50"/>
<organism evidence="1 2">
    <name type="scientific">Streptomyces candidus</name>
    <dbReference type="NCBI Taxonomy" id="67283"/>
    <lineage>
        <taxon>Bacteria</taxon>
        <taxon>Bacillati</taxon>
        <taxon>Actinomycetota</taxon>
        <taxon>Actinomycetes</taxon>
        <taxon>Kitasatosporales</taxon>
        <taxon>Streptomycetaceae</taxon>
        <taxon>Streptomyces</taxon>
    </lineage>
</organism>
<accession>A0A7X0HM50</accession>
<evidence type="ECO:0000313" key="2">
    <source>
        <dbReference type="Proteomes" id="UP000540423"/>
    </source>
</evidence>
<gene>
    <name evidence="1" type="ORF">HNQ79_006752</name>
</gene>
<reference evidence="1 2" key="1">
    <citation type="submission" date="2020-08" db="EMBL/GenBank/DDBJ databases">
        <title>Genomic Encyclopedia of Type Strains, Phase IV (KMG-IV): sequencing the most valuable type-strain genomes for metagenomic binning, comparative biology and taxonomic classification.</title>
        <authorList>
            <person name="Goeker M."/>
        </authorList>
    </citation>
    <scope>NUCLEOTIDE SEQUENCE [LARGE SCALE GENOMIC DNA]</scope>
    <source>
        <strain evidence="1 2">DSM 40141</strain>
    </source>
</reference>
<evidence type="ECO:0000313" key="1">
    <source>
        <dbReference type="EMBL" id="MBB6440237.1"/>
    </source>
</evidence>
<dbReference type="Proteomes" id="UP000540423">
    <property type="component" value="Unassembled WGS sequence"/>
</dbReference>
<name>A0A7X0HM50_9ACTN</name>
<protein>
    <submittedName>
        <fullName evidence="1">Uncharacterized protein</fullName>
    </submittedName>
</protein>
<keyword evidence="2" id="KW-1185">Reference proteome</keyword>